<evidence type="ECO:0000313" key="2">
    <source>
        <dbReference type="EMBL" id="CEF99963.1"/>
    </source>
</evidence>
<dbReference type="PANTHER" id="PTHR38436:SF1">
    <property type="entry name" value="ESTER CYCLASE"/>
    <property type="match status" value="1"/>
</dbReference>
<evidence type="ECO:0000313" key="3">
    <source>
        <dbReference type="Proteomes" id="UP000009170"/>
    </source>
</evidence>
<proteinExistence type="predicted"/>
<dbReference type="KEGG" id="ota:OT_ostta12g02730"/>
<dbReference type="Gene3D" id="3.10.450.50">
    <property type="match status" value="1"/>
</dbReference>
<dbReference type="InterPro" id="IPR032710">
    <property type="entry name" value="NTF2-like_dom_sf"/>
</dbReference>
<dbReference type="GO" id="GO:0030638">
    <property type="term" value="P:polyketide metabolic process"/>
    <property type="evidence" value="ECO:0007669"/>
    <property type="project" value="InterPro"/>
</dbReference>
<accession>A0A090N4J2</accession>
<protein>
    <submittedName>
        <fullName evidence="2">Polyketide cyclase SnoaL-like domain</fullName>
    </submittedName>
</protein>
<reference evidence="2 3" key="2">
    <citation type="journal article" date="2014" name="BMC Genomics">
        <title>An improved genome of the model marine alga Ostreococcus tauri unfolds by assessing Illumina de novo assemblies.</title>
        <authorList>
            <person name="Blanc-Mathieu R."/>
            <person name="Verhelst B."/>
            <person name="Derelle E."/>
            <person name="Rombauts S."/>
            <person name="Bouget F.Y."/>
            <person name="Carre I."/>
            <person name="Chateau A."/>
            <person name="Eyre-Walker A."/>
            <person name="Grimsley N."/>
            <person name="Moreau H."/>
            <person name="Piegu B."/>
            <person name="Rivals E."/>
            <person name="Schackwitz W."/>
            <person name="Van de Peer Y."/>
            <person name="Piganeau G."/>
        </authorList>
    </citation>
    <scope>NUCLEOTIDE SEQUENCE [LARGE SCALE GENOMIC DNA]</scope>
    <source>
        <strain evidence="3">OTTH 0595 / CCAP 157/2 / RCC745</strain>
    </source>
</reference>
<dbReference type="RefSeq" id="XP_003082423.2">
    <property type="nucleotide sequence ID" value="XM_003082375.2"/>
</dbReference>
<organism evidence="2 3">
    <name type="scientific">Ostreococcus tauri</name>
    <name type="common">Marine green alga</name>
    <dbReference type="NCBI Taxonomy" id="70448"/>
    <lineage>
        <taxon>Eukaryota</taxon>
        <taxon>Viridiplantae</taxon>
        <taxon>Chlorophyta</taxon>
        <taxon>Mamiellophyceae</taxon>
        <taxon>Mamiellales</taxon>
        <taxon>Bathycoccaceae</taxon>
        <taxon>Ostreococcus</taxon>
    </lineage>
</organism>
<comment type="caution">
    <text evidence="2">The sequence shown here is derived from an EMBL/GenBank/DDBJ whole genome shotgun (WGS) entry which is preliminary data.</text>
</comment>
<sequence length="260" mass="28859">MTRGVPHSPSHVMPRDRTPSLGVFTLGGIIALASQRALNVLRGAKSSKRTNESSSTTKKASRHKSIVRRLYREVWNAHDVRTADTAAKQYVSDEHVLIDPSNPNPEPGVEAYMQHVRGNREALPDYVIAIDALIEEGDVVVAQLSFSASLNGRQARWTGTCVMEFEDDLIIKSWVNTDAMSALIQLGLMADLVHTGPDKSRPVTHALMGRDEPHPETVLTGKEWLLYFEEVHESWERRSMDSEQAAALRTDHKTGLAMAV</sequence>
<dbReference type="GeneID" id="9836047"/>
<dbReference type="OrthoDB" id="496517at2759"/>
<dbReference type="InterPro" id="IPR009959">
    <property type="entry name" value="Cyclase_SnoaL-like"/>
</dbReference>
<dbReference type="Proteomes" id="UP000009170">
    <property type="component" value="Unassembled WGS sequence"/>
</dbReference>
<dbReference type="SUPFAM" id="SSF54427">
    <property type="entry name" value="NTF2-like"/>
    <property type="match status" value="1"/>
</dbReference>
<keyword evidence="3" id="KW-1185">Reference proteome</keyword>
<gene>
    <name evidence="2" type="ORF">OT_ostta12g02730</name>
</gene>
<dbReference type="Pfam" id="PF07366">
    <property type="entry name" value="SnoaL"/>
    <property type="match status" value="1"/>
</dbReference>
<evidence type="ECO:0000256" key="1">
    <source>
        <dbReference type="SAM" id="MobiDB-lite"/>
    </source>
</evidence>
<feature type="region of interest" description="Disordered" evidence="1">
    <location>
        <begin position="43"/>
        <end position="63"/>
    </location>
</feature>
<dbReference type="PANTHER" id="PTHR38436">
    <property type="entry name" value="POLYKETIDE CYCLASE SNOAL-LIKE DOMAIN"/>
    <property type="match status" value="1"/>
</dbReference>
<name>A0A090N4J2_OSTTA</name>
<dbReference type="EMBL" id="CAID01000012">
    <property type="protein sequence ID" value="CEF99963.1"/>
    <property type="molecule type" value="Genomic_DNA"/>
</dbReference>
<dbReference type="AlphaFoldDB" id="A0A090N4J2"/>
<reference evidence="3" key="1">
    <citation type="journal article" date="2006" name="Proc. Natl. Acad. Sci. U.S.A.">
        <title>Genome analysis of the smallest free-living eukaryote Ostreococcus tauri unveils many unique features.</title>
        <authorList>
            <person name="Derelle E."/>
            <person name="Ferraz C."/>
            <person name="Rombauts S."/>
            <person name="Rouze P."/>
            <person name="Worden A.Z."/>
            <person name="Robbens S."/>
            <person name="Partensky F."/>
            <person name="Degroeve S."/>
            <person name="Echeynie S."/>
            <person name="Cooke R."/>
            <person name="Saeys Y."/>
            <person name="Wuyts J."/>
            <person name="Jabbari K."/>
            <person name="Bowler C."/>
            <person name="Panaud O."/>
            <person name="Piegu B."/>
            <person name="Ball S.G."/>
            <person name="Ral J.-P."/>
            <person name="Bouget F.-Y."/>
            <person name="Piganeau G."/>
            <person name="De Baets B."/>
            <person name="Picard A."/>
            <person name="Delseny M."/>
            <person name="Demaille J."/>
            <person name="Van de Peer Y."/>
            <person name="Moreau H."/>
        </authorList>
    </citation>
    <scope>NUCLEOTIDE SEQUENCE [LARGE SCALE GENOMIC DNA]</scope>
    <source>
        <strain evidence="3">OTTH 0595 / CCAP 157/2 / RCC745</strain>
    </source>
</reference>
<dbReference type="InParanoid" id="A0A090N4J2"/>